<reference evidence="2 3" key="1">
    <citation type="submission" date="2017-04" db="EMBL/GenBank/DDBJ databases">
        <title>Kefir bacterial isolates.</title>
        <authorList>
            <person name="Kim Y."/>
            <person name="Blasche S."/>
            <person name="Patil K.R."/>
        </authorList>
    </citation>
    <scope>NUCLEOTIDE SEQUENCE [LARGE SCALE GENOMIC DNA]</scope>
    <source>
        <strain evidence="2 3">OG2</strain>
    </source>
</reference>
<dbReference type="EMBL" id="NCWV01000002">
    <property type="protein sequence ID" value="PAK90043.1"/>
    <property type="molecule type" value="Genomic_DNA"/>
</dbReference>
<protein>
    <submittedName>
        <fullName evidence="2">Uncharacterized protein</fullName>
    </submittedName>
</protein>
<sequence>MKKTCFMRRFIAFRKAILLAFISFILSLLFELLNWLSEKLKISTSFPQLKPFLTHLLFIHHLFICLAITPACLSFLFLSIEVIERFKKDRIKNFYLSIRGSYRLRKFLLQDERKKSKEESTSAQDLTLSKYNQAVRKLILELNEKELILYLSLPKSYQAQKILKSLENEIKEEIASRYPQYLISTFERIEQALWLKGTKR</sequence>
<dbReference type="AlphaFoldDB" id="A0AAQ0R6X9"/>
<evidence type="ECO:0000313" key="3">
    <source>
        <dbReference type="Proteomes" id="UP000215635"/>
    </source>
</evidence>
<dbReference type="RefSeq" id="WP_095348258.1">
    <property type="nucleotide sequence ID" value="NZ_CP184687.1"/>
</dbReference>
<proteinExistence type="predicted"/>
<evidence type="ECO:0000313" key="2">
    <source>
        <dbReference type="EMBL" id="PAK90043.1"/>
    </source>
</evidence>
<dbReference type="Proteomes" id="UP000215635">
    <property type="component" value="Unassembled WGS sequence"/>
</dbReference>
<feature type="transmembrane region" description="Helical" evidence="1">
    <location>
        <begin position="56"/>
        <end position="80"/>
    </location>
</feature>
<organism evidence="2 3">
    <name type="scientific">Lactococcus lactis</name>
    <dbReference type="NCBI Taxonomy" id="1358"/>
    <lineage>
        <taxon>Bacteria</taxon>
        <taxon>Bacillati</taxon>
        <taxon>Bacillota</taxon>
        <taxon>Bacilli</taxon>
        <taxon>Lactobacillales</taxon>
        <taxon>Streptococcaceae</taxon>
        <taxon>Lactococcus</taxon>
    </lineage>
</organism>
<evidence type="ECO:0000256" key="1">
    <source>
        <dbReference type="SAM" id="Phobius"/>
    </source>
</evidence>
<keyword evidence="1" id="KW-1133">Transmembrane helix</keyword>
<keyword evidence="1" id="KW-0812">Transmembrane</keyword>
<gene>
    <name evidence="2" type="ORF">B8W88_02535</name>
</gene>
<keyword evidence="1" id="KW-0472">Membrane</keyword>
<accession>A0AAQ0R6X9</accession>
<feature type="transmembrane region" description="Helical" evidence="1">
    <location>
        <begin position="12"/>
        <end position="36"/>
    </location>
</feature>
<name>A0AAQ0R6X9_9LACT</name>
<comment type="caution">
    <text evidence="2">The sequence shown here is derived from an EMBL/GenBank/DDBJ whole genome shotgun (WGS) entry which is preliminary data.</text>
</comment>